<evidence type="ECO:0000313" key="6">
    <source>
        <dbReference type="Proteomes" id="UP001500002"/>
    </source>
</evidence>
<dbReference type="Pfam" id="PF13439">
    <property type="entry name" value="Glyco_transf_4"/>
    <property type="match status" value="1"/>
</dbReference>
<proteinExistence type="predicted"/>
<evidence type="ECO:0000256" key="1">
    <source>
        <dbReference type="ARBA" id="ARBA00022676"/>
    </source>
</evidence>
<dbReference type="InterPro" id="IPR001296">
    <property type="entry name" value="Glyco_trans_1"/>
</dbReference>
<dbReference type="InterPro" id="IPR028098">
    <property type="entry name" value="Glyco_trans_4-like_N"/>
</dbReference>
<evidence type="ECO:0008006" key="7">
    <source>
        <dbReference type="Google" id="ProtNLM"/>
    </source>
</evidence>
<evidence type="ECO:0000259" key="4">
    <source>
        <dbReference type="Pfam" id="PF13439"/>
    </source>
</evidence>
<keyword evidence="1" id="KW-0328">Glycosyltransferase</keyword>
<comment type="caution">
    <text evidence="5">The sequence shown here is derived from an EMBL/GenBank/DDBJ whole genome shotgun (WGS) entry which is preliminary data.</text>
</comment>
<dbReference type="RefSeq" id="WP_344292790.1">
    <property type="nucleotide sequence ID" value="NZ_BAAANJ010000001.1"/>
</dbReference>
<accession>A0ABN2LWH9</accession>
<gene>
    <name evidence="5" type="ORF">GCM10009749_03540</name>
</gene>
<protein>
    <recommendedName>
        <fullName evidence="7">D-inositol 3-phosphate glycosyltransferase</fullName>
    </recommendedName>
</protein>
<evidence type="ECO:0000256" key="2">
    <source>
        <dbReference type="ARBA" id="ARBA00022679"/>
    </source>
</evidence>
<keyword evidence="6" id="KW-1185">Reference proteome</keyword>
<dbReference type="CDD" id="cd03801">
    <property type="entry name" value="GT4_PimA-like"/>
    <property type="match status" value="1"/>
</dbReference>
<dbReference type="SUPFAM" id="SSF53756">
    <property type="entry name" value="UDP-Glycosyltransferase/glycogen phosphorylase"/>
    <property type="match status" value="1"/>
</dbReference>
<dbReference type="PANTHER" id="PTHR12526">
    <property type="entry name" value="GLYCOSYLTRANSFERASE"/>
    <property type="match status" value="1"/>
</dbReference>
<dbReference type="Pfam" id="PF00534">
    <property type="entry name" value="Glycos_transf_1"/>
    <property type="match status" value="1"/>
</dbReference>
<dbReference type="Proteomes" id="UP001500002">
    <property type="component" value="Unassembled WGS sequence"/>
</dbReference>
<dbReference type="Gene3D" id="3.40.50.2000">
    <property type="entry name" value="Glycogen Phosphorylase B"/>
    <property type="match status" value="2"/>
</dbReference>
<dbReference type="EMBL" id="BAAANJ010000001">
    <property type="protein sequence ID" value="GAA1799076.1"/>
    <property type="molecule type" value="Genomic_DNA"/>
</dbReference>
<evidence type="ECO:0000259" key="3">
    <source>
        <dbReference type="Pfam" id="PF00534"/>
    </source>
</evidence>
<feature type="domain" description="Glycosyltransferase subfamily 4-like N-terminal" evidence="4">
    <location>
        <begin position="86"/>
        <end position="189"/>
    </location>
</feature>
<organism evidence="5 6">
    <name type="scientific">Agromyces neolithicus</name>
    <dbReference type="NCBI Taxonomy" id="269420"/>
    <lineage>
        <taxon>Bacteria</taxon>
        <taxon>Bacillati</taxon>
        <taxon>Actinomycetota</taxon>
        <taxon>Actinomycetes</taxon>
        <taxon>Micrococcales</taxon>
        <taxon>Microbacteriaceae</taxon>
        <taxon>Agromyces</taxon>
    </lineage>
</organism>
<keyword evidence="2" id="KW-0808">Transferase</keyword>
<name>A0ABN2LWH9_9MICO</name>
<reference evidence="5 6" key="1">
    <citation type="journal article" date="2019" name="Int. J. Syst. Evol. Microbiol.">
        <title>The Global Catalogue of Microorganisms (GCM) 10K type strain sequencing project: providing services to taxonomists for standard genome sequencing and annotation.</title>
        <authorList>
            <consortium name="The Broad Institute Genomics Platform"/>
            <consortium name="The Broad Institute Genome Sequencing Center for Infectious Disease"/>
            <person name="Wu L."/>
            <person name="Ma J."/>
        </authorList>
    </citation>
    <scope>NUCLEOTIDE SEQUENCE [LARGE SCALE GENOMIC DNA]</scope>
    <source>
        <strain evidence="5 6">JCM 14322</strain>
    </source>
</reference>
<dbReference type="PANTHER" id="PTHR12526:SF635">
    <property type="entry name" value="GLYCOSYL TRANSFERASE GROUP 1"/>
    <property type="match status" value="1"/>
</dbReference>
<sequence length="391" mass="42175">MIDILHAITPGDHFSPRTGSAIPTVVDGLAAAATRDGAVFRHAVVLDRSTMRPRYDSAAVIEYAGARGPTRRDRAMDLARGRVGLPRTAVARYYEPVADAIRTREPSFVLAHNAPVLPWLLRDTEHRVVLYAHNDLLRTYTRQEAGRVLDSVAAIVCVSDSLAERTRAVLPGRLAERVRVVRNGIDCERFTPATTDEGAASSTRDAQLRVVFVGRMVAEKGPDVLIRAVEHLGRPDLEYLLVGSQGFARDAPLSPYEHELRELADEATAASGAVISFEPFVDRAALPALLRSADLLVAPSRWAEPSGLTAAEGLASGLPVIASRVGGLPDVVGAAGVLVDPDDPAALAEAIASLADNPEARQRMSERARAHAVAHDWSWAWSNLRQVLEEL</sequence>
<feature type="domain" description="Glycosyl transferase family 1" evidence="3">
    <location>
        <begin position="205"/>
        <end position="370"/>
    </location>
</feature>
<evidence type="ECO:0000313" key="5">
    <source>
        <dbReference type="EMBL" id="GAA1799076.1"/>
    </source>
</evidence>